<evidence type="ECO:0000256" key="3">
    <source>
        <dbReference type="ARBA" id="ARBA00022475"/>
    </source>
</evidence>
<dbReference type="GO" id="GO:0005886">
    <property type="term" value="C:plasma membrane"/>
    <property type="evidence" value="ECO:0007669"/>
    <property type="project" value="UniProtKB-SubCell"/>
</dbReference>
<dbReference type="InterPro" id="IPR051907">
    <property type="entry name" value="DoxX-like_oxidoreductase"/>
</dbReference>
<dbReference type="PANTHER" id="PTHR33452:SF1">
    <property type="entry name" value="INNER MEMBRANE PROTEIN YPHA-RELATED"/>
    <property type="match status" value="1"/>
</dbReference>
<dbReference type="InterPro" id="IPR032808">
    <property type="entry name" value="DoxX"/>
</dbReference>
<name>A0A7J5TSI7_9BACT</name>
<gene>
    <name evidence="8" type="ORF">F5984_25895</name>
</gene>
<evidence type="ECO:0000256" key="4">
    <source>
        <dbReference type="ARBA" id="ARBA00022692"/>
    </source>
</evidence>
<evidence type="ECO:0000256" key="6">
    <source>
        <dbReference type="ARBA" id="ARBA00023136"/>
    </source>
</evidence>
<organism evidence="8 9">
    <name type="scientific">Rudanella paleaurantiibacter</name>
    <dbReference type="NCBI Taxonomy" id="2614655"/>
    <lineage>
        <taxon>Bacteria</taxon>
        <taxon>Pseudomonadati</taxon>
        <taxon>Bacteroidota</taxon>
        <taxon>Cytophagia</taxon>
        <taxon>Cytophagales</taxon>
        <taxon>Cytophagaceae</taxon>
        <taxon>Rudanella</taxon>
    </lineage>
</organism>
<evidence type="ECO:0000313" key="9">
    <source>
        <dbReference type="Proteomes" id="UP000488299"/>
    </source>
</evidence>
<feature type="transmembrane region" description="Helical" evidence="7">
    <location>
        <begin position="54"/>
        <end position="76"/>
    </location>
</feature>
<accession>A0A7J5TSI7</accession>
<reference evidence="8 9" key="1">
    <citation type="submission" date="2019-10" db="EMBL/GenBank/DDBJ databases">
        <title>Rudanella paleaurantiibacter sp. nov., isolated from sludge.</title>
        <authorList>
            <person name="Xu S.Q."/>
        </authorList>
    </citation>
    <scope>NUCLEOTIDE SEQUENCE [LARGE SCALE GENOMIC DNA]</scope>
    <source>
        <strain evidence="8 9">HX-22-17</strain>
    </source>
</reference>
<sequence length="139" mass="15310">MLSSLYSLSRFREFGVLLLRLAFGLQLVLSSWPYVSDSAKLTEFTNYLTTLGFPFPVPGAYVSAYSEFVGGLLLMLGLWTRPVALVLAFNFLVALLLAHVFTADTYQNSYPSANLLVVNLFLAFNGAGSYAIDARLGHR</sequence>
<keyword evidence="4 7" id="KW-0812">Transmembrane</keyword>
<feature type="transmembrane region" description="Helical" evidence="7">
    <location>
        <begin position="113"/>
        <end position="132"/>
    </location>
</feature>
<keyword evidence="9" id="KW-1185">Reference proteome</keyword>
<keyword evidence="5 7" id="KW-1133">Transmembrane helix</keyword>
<evidence type="ECO:0000256" key="7">
    <source>
        <dbReference type="SAM" id="Phobius"/>
    </source>
</evidence>
<dbReference type="EMBL" id="WELI01000021">
    <property type="protein sequence ID" value="KAB7725606.1"/>
    <property type="molecule type" value="Genomic_DNA"/>
</dbReference>
<evidence type="ECO:0000256" key="5">
    <source>
        <dbReference type="ARBA" id="ARBA00022989"/>
    </source>
</evidence>
<evidence type="ECO:0000256" key="1">
    <source>
        <dbReference type="ARBA" id="ARBA00004651"/>
    </source>
</evidence>
<evidence type="ECO:0000313" key="8">
    <source>
        <dbReference type="EMBL" id="KAB7725606.1"/>
    </source>
</evidence>
<dbReference type="PANTHER" id="PTHR33452">
    <property type="entry name" value="OXIDOREDUCTASE CATD-RELATED"/>
    <property type="match status" value="1"/>
</dbReference>
<comment type="similarity">
    <text evidence="2">Belongs to the DoxX family.</text>
</comment>
<protein>
    <submittedName>
        <fullName evidence="8">DoxX family membrane protein</fullName>
    </submittedName>
</protein>
<comment type="subcellular location">
    <subcellularLocation>
        <location evidence="1">Cell membrane</location>
        <topology evidence="1">Multi-pass membrane protein</topology>
    </subcellularLocation>
</comment>
<proteinExistence type="inferred from homology"/>
<dbReference type="AlphaFoldDB" id="A0A7J5TSI7"/>
<dbReference type="RefSeq" id="WP_152127233.1">
    <property type="nucleotide sequence ID" value="NZ_WELI01000021.1"/>
</dbReference>
<keyword evidence="3" id="KW-1003">Cell membrane</keyword>
<feature type="transmembrane region" description="Helical" evidence="7">
    <location>
        <begin position="83"/>
        <end position="101"/>
    </location>
</feature>
<dbReference type="Proteomes" id="UP000488299">
    <property type="component" value="Unassembled WGS sequence"/>
</dbReference>
<evidence type="ECO:0000256" key="2">
    <source>
        <dbReference type="ARBA" id="ARBA00006679"/>
    </source>
</evidence>
<comment type="caution">
    <text evidence="8">The sequence shown here is derived from an EMBL/GenBank/DDBJ whole genome shotgun (WGS) entry which is preliminary data.</text>
</comment>
<dbReference type="Pfam" id="PF07681">
    <property type="entry name" value="DoxX"/>
    <property type="match status" value="1"/>
</dbReference>
<keyword evidence="6 7" id="KW-0472">Membrane</keyword>